<name>A0AC34G4D0_9BILA</name>
<evidence type="ECO:0000313" key="1">
    <source>
        <dbReference type="Proteomes" id="UP000887579"/>
    </source>
</evidence>
<dbReference type="Proteomes" id="UP000887579">
    <property type="component" value="Unplaced"/>
</dbReference>
<dbReference type="WBParaSite" id="ES5_v2.g24523.t1">
    <property type="protein sequence ID" value="ES5_v2.g24523.t1"/>
    <property type="gene ID" value="ES5_v2.g24523"/>
</dbReference>
<accession>A0AC34G4D0</accession>
<organism evidence="1 2">
    <name type="scientific">Panagrolaimus sp. ES5</name>
    <dbReference type="NCBI Taxonomy" id="591445"/>
    <lineage>
        <taxon>Eukaryota</taxon>
        <taxon>Metazoa</taxon>
        <taxon>Ecdysozoa</taxon>
        <taxon>Nematoda</taxon>
        <taxon>Chromadorea</taxon>
        <taxon>Rhabditida</taxon>
        <taxon>Tylenchina</taxon>
        <taxon>Panagrolaimomorpha</taxon>
        <taxon>Panagrolaimoidea</taxon>
        <taxon>Panagrolaimidae</taxon>
        <taxon>Panagrolaimus</taxon>
    </lineage>
</organism>
<reference evidence="2" key="1">
    <citation type="submission" date="2022-11" db="UniProtKB">
        <authorList>
            <consortium name="WormBaseParasite"/>
        </authorList>
    </citation>
    <scope>IDENTIFICATION</scope>
</reference>
<protein>
    <submittedName>
        <fullName evidence="2">Uncharacterized protein</fullName>
    </submittedName>
</protein>
<evidence type="ECO:0000313" key="2">
    <source>
        <dbReference type="WBParaSite" id="ES5_v2.g24523.t1"/>
    </source>
</evidence>
<sequence length="76" mass="8545">MTQKFKELEKHYKVDMGKKPLDVEISLLTDYIGDIFAAINSLMYKKASPRIGGNSTVEECDAFGFPANAIELAFQR</sequence>
<proteinExistence type="predicted"/>